<dbReference type="InParanoid" id="G3HFZ5"/>
<feature type="region of interest" description="Disordered" evidence="1">
    <location>
        <begin position="1"/>
        <end position="21"/>
    </location>
</feature>
<dbReference type="AlphaFoldDB" id="G3HFZ5"/>
<dbReference type="InterPro" id="IPR028186">
    <property type="entry name" value="TMEM191B/C"/>
</dbReference>
<keyword evidence="2" id="KW-1133">Transmembrane helix</keyword>
<dbReference type="PANTHER" id="PTHR38498:SF1">
    <property type="entry name" value="TRANSMEMBRANE PROTEIN 191B-RELATED"/>
    <property type="match status" value="1"/>
</dbReference>
<evidence type="ECO:0000256" key="1">
    <source>
        <dbReference type="SAM" id="MobiDB-lite"/>
    </source>
</evidence>
<proteinExistence type="predicted"/>
<accession>G3HFZ5</accession>
<name>G3HFZ5_CRIGR</name>
<evidence type="ECO:0000256" key="2">
    <source>
        <dbReference type="SAM" id="Phobius"/>
    </source>
</evidence>
<sequence length="228" mass="23379">MPRGLNPFSSPPDPRWTASSALSPCCHPPGATGKGDGGSGCAGGYARWLGTVRFGTGEDGRAAQGQPGWPISVRVLQVELAASSGAGLCGLTHGGGGQSGLCERGPGRAGWSWDPPATGDLFSRQETGLEPGRCPGAELDAALSLQEKRLFGGAGAGSIRLWALSALQTLLLLPLGFLALPMLYVALAKPDTSGTGLPSSFGSDAVFRRLRYTLSPLLELRARGLLPA</sequence>
<organism evidence="3 4">
    <name type="scientific">Cricetulus griseus</name>
    <name type="common">Chinese hamster</name>
    <name type="synonym">Cricetulus barabensis griseus</name>
    <dbReference type="NCBI Taxonomy" id="10029"/>
    <lineage>
        <taxon>Eukaryota</taxon>
        <taxon>Metazoa</taxon>
        <taxon>Chordata</taxon>
        <taxon>Craniata</taxon>
        <taxon>Vertebrata</taxon>
        <taxon>Euteleostomi</taxon>
        <taxon>Mammalia</taxon>
        <taxon>Eutheria</taxon>
        <taxon>Euarchontoglires</taxon>
        <taxon>Glires</taxon>
        <taxon>Rodentia</taxon>
        <taxon>Myomorpha</taxon>
        <taxon>Muroidea</taxon>
        <taxon>Cricetidae</taxon>
        <taxon>Cricetinae</taxon>
        <taxon>Cricetulus</taxon>
    </lineage>
</organism>
<protein>
    <submittedName>
        <fullName evidence="3">Transmembrane protein 191C</fullName>
    </submittedName>
</protein>
<dbReference type="PANTHER" id="PTHR38498">
    <property type="entry name" value="TRANSMEMBRANE PROTEIN 191B-RELATED"/>
    <property type="match status" value="1"/>
</dbReference>
<keyword evidence="2 3" id="KW-0812">Transmembrane</keyword>
<keyword evidence="2" id="KW-0472">Membrane</keyword>
<dbReference type="Proteomes" id="UP000001075">
    <property type="component" value="Unassembled WGS sequence"/>
</dbReference>
<evidence type="ECO:0000313" key="3">
    <source>
        <dbReference type="EMBL" id="EGW09587.1"/>
    </source>
</evidence>
<dbReference type="EMBL" id="JH000340">
    <property type="protein sequence ID" value="EGW09587.1"/>
    <property type="molecule type" value="Genomic_DNA"/>
</dbReference>
<evidence type="ECO:0000313" key="4">
    <source>
        <dbReference type="Proteomes" id="UP000001075"/>
    </source>
</evidence>
<dbReference type="Pfam" id="PF15194">
    <property type="entry name" value="TMEM191C"/>
    <property type="match status" value="1"/>
</dbReference>
<reference evidence="4" key="1">
    <citation type="journal article" date="2011" name="Nat. Biotechnol.">
        <title>The genomic sequence of the Chinese hamster ovary (CHO)-K1 cell line.</title>
        <authorList>
            <person name="Xu X."/>
            <person name="Nagarajan H."/>
            <person name="Lewis N.E."/>
            <person name="Pan S."/>
            <person name="Cai Z."/>
            <person name="Liu X."/>
            <person name="Chen W."/>
            <person name="Xie M."/>
            <person name="Wang W."/>
            <person name="Hammond S."/>
            <person name="Andersen M.R."/>
            <person name="Neff N."/>
            <person name="Passarelli B."/>
            <person name="Koh W."/>
            <person name="Fan H.C."/>
            <person name="Wang J."/>
            <person name="Gui Y."/>
            <person name="Lee K.H."/>
            <person name="Betenbaugh M.J."/>
            <person name="Quake S.R."/>
            <person name="Famili I."/>
            <person name="Palsson B.O."/>
            <person name="Wang J."/>
        </authorList>
    </citation>
    <scope>NUCLEOTIDE SEQUENCE [LARGE SCALE GENOMIC DNA]</scope>
    <source>
        <strain evidence="4">CHO K1 cell line</strain>
    </source>
</reference>
<gene>
    <name evidence="3" type="ORF">I79_009513</name>
</gene>
<feature type="region of interest" description="Disordered" evidence="1">
    <location>
        <begin position="100"/>
        <end position="127"/>
    </location>
</feature>
<feature type="transmembrane region" description="Helical" evidence="2">
    <location>
        <begin position="161"/>
        <end position="187"/>
    </location>
</feature>